<evidence type="ECO:0008006" key="3">
    <source>
        <dbReference type="Google" id="ProtNLM"/>
    </source>
</evidence>
<organism evidence="1 2">
    <name type="scientific">Hibiscus sabdariffa</name>
    <name type="common">roselle</name>
    <dbReference type="NCBI Taxonomy" id="183260"/>
    <lineage>
        <taxon>Eukaryota</taxon>
        <taxon>Viridiplantae</taxon>
        <taxon>Streptophyta</taxon>
        <taxon>Embryophyta</taxon>
        <taxon>Tracheophyta</taxon>
        <taxon>Spermatophyta</taxon>
        <taxon>Magnoliopsida</taxon>
        <taxon>eudicotyledons</taxon>
        <taxon>Gunneridae</taxon>
        <taxon>Pentapetalae</taxon>
        <taxon>rosids</taxon>
        <taxon>malvids</taxon>
        <taxon>Malvales</taxon>
        <taxon>Malvaceae</taxon>
        <taxon>Malvoideae</taxon>
        <taxon>Hibiscus</taxon>
    </lineage>
</organism>
<protein>
    <recommendedName>
        <fullName evidence="3">Reverse transcriptase zinc-binding domain-containing protein</fullName>
    </recommendedName>
</protein>
<comment type="caution">
    <text evidence="1">The sequence shown here is derived from an EMBL/GenBank/DDBJ whole genome shotgun (WGS) entry which is preliminary data.</text>
</comment>
<dbReference type="Proteomes" id="UP001472677">
    <property type="component" value="Unassembled WGS sequence"/>
</dbReference>
<sequence>MNTILPSTTTNALSQEIEEHILLKEAGDVDGRCPVCNNGNENISHLFRECPSTIMVWAAVIKSDKLNEFYSMSVMEWMRINLSQPSHFMKEGLDWDLLFAAILWNICQRLQIVAANAIISILKPSHLSVVPRIQNFIVEVDCLNVLRFIDGDLARQGTTTIVAHICDLCVRGVWCLNMFDAKVIEWQMR</sequence>
<keyword evidence="2" id="KW-1185">Reference proteome</keyword>
<evidence type="ECO:0000313" key="2">
    <source>
        <dbReference type="Proteomes" id="UP001472677"/>
    </source>
</evidence>
<gene>
    <name evidence="1" type="ORF">V6N12_059091</name>
</gene>
<reference evidence="1 2" key="1">
    <citation type="journal article" date="2024" name="G3 (Bethesda)">
        <title>Genome assembly of Hibiscus sabdariffa L. provides insights into metabolisms of medicinal natural products.</title>
        <authorList>
            <person name="Kim T."/>
        </authorList>
    </citation>
    <scope>NUCLEOTIDE SEQUENCE [LARGE SCALE GENOMIC DNA]</scope>
    <source>
        <strain evidence="1">TK-2024</strain>
        <tissue evidence="1">Old leaves</tissue>
    </source>
</reference>
<name>A0ABR2EW00_9ROSI</name>
<proteinExistence type="predicted"/>
<accession>A0ABR2EW00</accession>
<dbReference type="EMBL" id="JBBPBM010000010">
    <property type="protein sequence ID" value="KAK8565533.1"/>
    <property type="molecule type" value="Genomic_DNA"/>
</dbReference>
<evidence type="ECO:0000313" key="1">
    <source>
        <dbReference type="EMBL" id="KAK8565533.1"/>
    </source>
</evidence>